<dbReference type="GO" id="GO:0046872">
    <property type="term" value="F:metal ion binding"/>
    <property type="evidence" value="ECO:0007669"/>
    <property type="project" value="InterPro"/>
</dbReference>
<keyword evidence="1" id="KW-0547">Nucleotide-binding</keyword>
<name>A0A1I3GJT9_9FLAO</name>
<dbReference type="InterPro" id="IPR004218">
    <property type="entry name" value="GSHS_ATP-bd"/>
</dbReference>
<dbReference type="InterPro" id="IPR013815">
    <property type="entry name" value="ATP_grasp_subdomain_1"/>
</dbReference>
<keyword evidence="4" id="KW-1185">Reference proteome</keyword>
<dbReference type="GO" id="GO:0004363">
    <property type="term" value="F:glutathione synthase activity"/>
    <property type="evidence" value="ECO:0007669"/>
    <property type="project" value="InterPro"/>
</dbReference>
<dbReference type="Gene3D" id="3.30.470.20">
    <property type="entry name" value="ATP-grasp fold, B domain"/>
    <property type="match status" value="1"/>
</dbReference>
<dbReference type="STRING" id="1125876.SAMN05443292_1885"/>
<dbReference type="SUPFAM" id="SSF56059">
    <property type="entry name" value="Glutathione synthetase ATP-binding domain-like"/>
    <property type="match status" value="1"/>
</dbReference>
<reference evidence="3 4" key="1">
    <citation type="submission" date="2016-10" db="EMBL/GenBank/DDBJ databases">
        <authorList>
            <person name="de Groot N.N."/>
        </authorList>
    </citation>
    <scope>NUCLEOTIDE SEQUENCE [LARGE SCALE GENOMIC DNA]</scope>
    <source>
        <strain evidence="3 4">DSM 26000</strain>
    </source>
</reference>
<proteinExistence type="predicted"/>
<dbReference type="EMBL" id="FOQT01000003">
    <property type="protein sequence ID" value="SFI23778.1"/>
    <property type="molecule type" value="Genomic_DNA"/>
</dbReference>
<keyword evidence="1" id="KW-0067">ATP-binding</keyword>
<dbReference type="Pfam" id="PF02955">
    <property type="entry name" value="GSH-S_ATP"/>
    <property type="match status" value="1"/>
</dbReference>
<evidence type="ECO:0000313" key="3">
    <source>
        <dbReference type="EMBL" id="SFI23778.1"/>
    </source>
</evidence>
<accession>A0A1I3GJT9</accession>
<dbReference type="Gene3D" id="3.40.50.20">
    <property type="match status" value="1"/>
</dbReference>
<dbReference type="InterPro" id="IPR053191">
    <property type="entry name" value="DcsG_Biosynth_Enzyme"/>
</dbReference>
<dbReference type="Gene3D" id="3.30.1490.20">
    <property type="entry name" value="ATP-grasp fold, A domain"/>
    <property type="match status" value="1"/>
</dbReference>
<protein>
    <submittedName>
        <fullName evidence="3">Glutathione synthetase, ATP-grasp domain</fullName>
    </submittedName>
</protein>
<dbReference type="GO" id="GO:0005524">
    <property type="term" value="F:ATP binding"/>
    <property type="evidence" value="ECO:0007669"/>
    <property type="project" value="UniProtKB-UniRule"/>
</dbReference>
<gene>
    <name evidence="3" type="ORF">SAMN05443292_1885</name>
</gene>
<evidence type="ECO:0000256" key="1">
    <source>
        <dbReference type="PROSITE-ProRule" id="PRU00409"/>
    </source>
</evidence>
<dbReference type="Proteomes" id="UP000198931">
    <property type="component" value="Unassembled WGS sequence"/>
</dbReference>
<dbReference type="OrthoDB" id="3373978at2"/>
<dbReference type="AlphaFoldDB" id="A0A1I3GJT9"/>
<dbReference type="InterPro" id="IPR011761">
    <property type="entry name" value="ATP-grasp"/>
</dbReference>
<dbReference type="RefSeq" id="WP_090079961.1">
    <property type="nucleotide sequence ID" value="NZ_FOQT01000003.1"/>
</dbReference>
<feature type="domain" description="ATP-grasp" evidence="2">
    <location>
        <begin position="94"/>
        <end position="285"/>
    </location>
</feature>
<sequence length="286" mass="33524">MKIAFLTSNKYPEILEKEKILASQLPEKFKVKIEIWNDPKVDWASYDCLVFRTIWDYFEYPKEFDTWLNLIEKLGVKTLNPLSIIKYNQHKFYLKDLEKQDIAIIPTVFIPKNTRFDLGFIKDKQWGKAVIKPAVSGGSYLTRLFSEDEISDVEAEYRCLAQETDFLMQPFMSEIEENGEISLLYFNGKYVYSVIKTPKKGDFRVQSLFGGHYEEYKPNEDLIKTGEKIIQKFNSDLLYARVDGIIKNGQFLLMEVELIEPDLYFDFVAEAKNLYLKALETKLNSL</sequence>
<organism evidence="3 4">
    <name type="scientific">Halpernia frigidisoli</name>
    <dbReference type="NCBI Taxonomy" id="1125876"/>
    <lineage>
        <taxon>Bacteria</taxon>
        <taxon>Pseudomonadati</taxon>
        <taxon>Bacteroidota</taxon>
        <taxon>Flavobacteriia</taxon>
        <taxon>Flavobacteriales</taxon>
        <taxon>Weeksellaceae</taxon>
        <taxon>Chryseobacterium group</taxon>
        <taxon>Halpernia</taxon>
    </lineage>
</organism>
<evidence type="ECO:0000313" key="4">
    <source>
        <dbReference type="Proteomes" id="UP000198931"/>
    </source>
</evidence>
<dbReference type="PANTHER" id="PTHR39217:SF1">
    <property type="entry name" value="GLUTATHIONE SYNTHETASE"/>
    <property type="match status" value="1"/>
</dbReference>
<dbReference type="PANTHER" id="PTHR39217">
    <property type="match status" value="1"/>
</dbReference>
<evidence type="ECO:0000259" key="2">
    <source>
        <dbReference type="PROSITE" id="PS50975"/>
    </source>
</evidence>
<dbReference type="PROSITE" id="PS50975">
    <property type="entry name" value="ATP_GRASP"/>
    <property type="match status" value="1"/>
</dbReference>